<keyword evidence="1" id="KW-0472">Membrane</keyword>
<feature type="transmembrane region" description="Helical" evidence="1">
    <location>
        <begin position="139"/>
        <end position="161"/>
    </location>
</feature>
<gene>
    <name evidence="2" type="ORF">ERS852568_01185</name>
</gene>
<feature type="transmembrane region" description="Helical" evidence="1">
    <location>
        <begin position="107"/>
        <end position="127"/>
    </location>
</feature>
<protein>
    <submittedName>
        <fullName evidence="2">Membrane spanning protein</fullName>
    </submittedName>
</protein>
<accession>A0A174RY00</accession>
<evidence type="ECO:0000256" key="1">
    <source>
        <dbReference type="SAM" id="Phobius"/>
    </source>
</evidence>
<organism evidence="2 3">
    <name type="scientific">Clostridium baratii</name>
    <dbReference type="NCBI Taxonomy" id="1561"/>
    <lineage>
        <taxon>Bacteria</taxon>
        <taxon>Bacillati</taxon>
        <taxon>Bacillota</taxon>
        <taxon>Clostridia</taxon>
        <taxon>Eubacteriales</taxon>
        <taxon>Clostridiaceae</taxon>
        <taxon>Clostridium</taxon>
    </lineage>
</organism>
<feature type="transmembrane region" description="Helical" evidence="1">
    <location>
        <begin position="65"/>
        <end position="87"/>
    </location>
</feature>
<evidence type="ECO:0000313" key="2">
    <source>
        <dbReference type="EMBL" id="CUP89116.1"/>
    </source>
</evidence>
<reference evidence="2 3" key="1">
    <citation type="submission" date="2015-09" db="EMBL/GenBank/DDBJ databases">
        <authorList>
            <consortium name="Pathogen Informatics"/>
        </authorList>
    </citation>
    <scope>NUCLEOTIDE SEQUENCE [LARGE SCALE GENOMIC DNA]</scope>
    <source>
        <strain evidence="2 3">2789STDY5834956</strain>
    </source>
</reference>
<sequence>MKKVNTPRLVMYSMFAALVFLGTYLHIEVPIGGGVSMVHLGTTVIFIVAVLIGEKAAIPAAIGSALMDALTPAFALWIIPTFIIKGLTGYVTGKVAFMNGKEGNSTILNIIAFLCGGIVSLVGYFIFNWALFKGWQGAVVALSTSIITTAIGLVIAIPLSMAVKASTKGLLQKMNH</sequence>
<feature type="transmembrane region" description="Helical" evidence="1">
    <location>
        <begin position="9"/>
        <end position="27"/>
    </location>
</feature>
<dbReference type="AlphaFoldDB" id="A0A174RY00"/>
<dbReference type="RefSeq" id="WP_055207139.1">
    <property type="nucleotide sequence ID" value="NZ_CZBO01000001.1"/>
</dbReference>
<dbReference type="EMBL" id="CZBO01000001">
    <property type="protein sequence ID" value="CUP89116.1"/>
    <property type="molecule type" value="Genomic_DNA"/>
</dbReference>
<proteinExistence type="predicted"/>
<dbReference type="Proteomes" id="UP000095563">
    <property type="component" value="Unassembled WGS sequence"/>
</dbReference>
<feature type="transmembrane region" description="Helical" evidence="1">
    <location>
        <begin position="33"/>
        <end position="53"/>
    </location>
</feature>
<dbReference type="Pfam" id="PF07155">
    <property type="entry name" value="ECF-ribofla_trS"/>
    <property type="match status" value="1"/>
</dbReference>
<evidence type="ECO:0000313" key="3">
    <source>
        <dbReference type="Proteomes" id="UP000095563"/>
    </source>
</evidence>
<name>A0A174RY00_9CLOT</name>
<dbReference type="InterPro" id="IPR009825">
    <property type="entry name" value="ECF_substrate-spec-like"/>
</dbReference>
<dbReference type="Gene3D" id="1.10.1760.20">
    <property type="match status" value="1"/>
</dbReference>
<keyword evidence="1" id="KW-1133">Transmembrane helix</keyword>
<dbReference type="GO" id="GO:0016020">
    <property type="term" value="C:membrane"/>
    <property type="evidence" value="ECO:0007669"/>
    <property type="project" value="InterPro"/>
</dbReference>
<keyword evidence="1" id="KW-0812">Transmembrane</keyword>